<reference evidence="1" key="2">
    <citation type="submission" date="2020-09" db="EMBL/GenBank/DDBJ databases">
        <authorList>
            <person name="Sun Q."/>
            <person name="Zhou Y."/>
        </authorList>
    </citation>
    <scope>NUCLEOTIDE SEQUENCE</scope>
    <source>
        <strain evidence="1">CGMCC 4.7312</strain>
    </source>
</reference>
<sequence length="152" mass="17078">MNMDDWYQYVLVEPRRMSMPVPFEVAQIELTALPDGPKLAVFGHEPQYYAAQVRPPTTCATTTRRPLLDREATYYTVLKELSKDRLNGIMETSLPTSAEIAERLSPTHGSMTSRAVDAHIKYVSDKLRLPRGANRDALVAFAIRSSLVSLHS</sequence>
<comment type="caution">
    <text evidence="1">The sequence shown here is derived from an EMBL/GenBank/DDBJ whole genome shotgun (WGS) entry which is preliminary data.</text>
</comment>
<dbReference type="Proteomes" id="UP000608890">
    <property type="component" value="Unassembled WGS sequence"/>
</dbReference>
<organism evidence="1 2">
    <name type="scientific">Micromonospora sonchi</name>
    <dbReference type="NCBI Taxonomy" id="1763543"/>
    <lineage>
        <taxon>Bacteria</taxon>
        <taxon>Bacillati</taxon>
        <taxon>Actinomycetota</taxon>
        <taxon>Actinomycetes</taxon>
        <taxon>Micromonosporales</taxon>
        <taxon>Micromonosporaceae</taxon>
        <taxon>Micromonospora</taxon>
    </lineage>
</organism>
<name>A0A917TZN5_9ACTN</name>
<dbReference type="AlphaFoldDB" id="A0A917TZN5"/>
<proteinExistence type="predicted"/>
<reference evidence="1" key="1">
    <citation type="journal article" date="2014" name="Int. J. Syst. Evol. Microbiol.">
        <title>Complete genome sequence of Corynebacterium casei LMG S-19264T (=DSM 44701T), isolated from a smear-ripened cheese.</title>
        <authorList>
            <consortium name="US DOE Joint Genome Institute (JGI-PGF)"/>
            <person name="Walter F."/>
            <person name="Albersmeier A."/>
            <person name="Kalinowski J."/>
            <person name="Ruckert C."/>
        </authorList>
    </citation>
    <scope>NUCLEOTIDE SEQUENCE</scope>
    <source>
        <strain evidence="1">CGMCC 4.7312</strain>
    </source>
</reference>
<gene>
    <name evidence="1" type="ORF">GCM10011608_35200</name>
</gene>
<keyword evidence="2" id="KW-1185">Reference proteome</keyword>
<protein>
    <submittedName>
        <fullName evidence="1">Uncharacterized protein</fullName>
    </submittedName>
</protein>
<dbReference type="EMBL" id="BMNB01000015">
    <property type="protein sequence ID" value="GGM47397.1"/>
    <property type="molecule type" value="Genomic_DNA"/>
</dbReference>
<evidence type="ECO:0000313" key="2">
    <source>
        <dbReference type="Proteomes" id="UP000608890"/>
    </source>
</evidence>
<evidence type="ECO:0000313" key="1">
    <source>
        <dbReference type="EMBL" id="GGM47397.1"/>
    </source>
</evidence>
<accession>A0A917TZN5</accession>